<protein>
    <submittedName>
        <fullName evidence="2">Uncharacterized protein</fullName>
    </submittedName>
</protein>
<dbReference type="RefSeq" id="WP_073137852.1">
    <property type="nucleotide sequence ID" value="NZ_FQWQ01000003.1"/>
</dbReference>
<dbReference type="AlphaFoldDB" id="A0A1M5TMC5"/>
<gene>
    <name evidence="2" type="ORF">SAMN04488109_4167</name>
</gene>
<evidence type="ECO:0000313" key="3">
    <source>
        <dbReference type="Proteomes" id="UP000184212"/>
    </source>
</evidence>
<reference evidence="2 3" key="1">
    <citation type="submission" date="2016-11" db="EMBL/GenBank/DDBJ databases">
        <authorList>
            <person name="Jaros S."/>
            <person name="Januszkiewicz K."/>
            <person name="Wedrychowicz H."/>
        </authorList>
    </citation>
    <scope>NUCLEOTIDE SEQUENCE [LARGE SCALE GENOMIC DNA]</scope>
    <source>
        <strain evidence="2 3">DSM 24574</strain>
    </source>
</reference>
<accession>A0A1M5TMC5</accession>
<organism evidence="2 3">
    <name type="scientific">Chryseolinea serpens</name>
    <dbReference type="NCBI Taxonomy" id="947013"/>
    <lineage>
        <taxon>Bacteria</taxon>
        <taxon>Pseudomonadati</taxon>
        <taxon>Bacteroidota</taxon>
        <taxon>Cytophagia</taxon>
        <taxon>Cytophagales</taxon>
        <taxon>Fulvivirgaceae</taxon>
        <taxon>Chryseolinea</taxon>
    </lineage>
</organism>
<dbReference type="EMBL" id="FQWQ01000003">
    <property type="protein sequence ID" value="SHH51932.1"/>
    <property type="molecule type" value="Genomic_DNA"/>
</dbReference>
<dbReference type="OrthoDB" id="9855033at2"/>
<dbReference type="Proteomes" id="UP000184212">
    <property type="component" value="Unassembled WGS sequence"/>
</dbReference>
<sequence>MRREELAKLEKEDLMMLLTLTHDKMQKKNTQLRKTQEKLSLAKSRIRKMKDIISYQRKRILDGVSTQEPA</sequence>
<feature type="coiled-coil region" evidence="1">
    <location>
        <begin position="25"/>
        <end position="52"/>
    </location>
</feature>
<keyword evidence="1" id="KW-0175">Coiled coil</keyword>
<proteinExistence type="predicted"/>
<name>A0A1M5TMC5_9BACT</name>
<evidence type="ECO:0000256" key="1">
    <source>
        <dbReference type="SAM" id="Coils"/>
    </source>
</evidence>
<keyword evidence="3" id="KW-1185">Reference proteome</keyword>
<dbReference type="STRING" id="947013.SAMN04488109_4167"/>
<evidence type="ECO:0000313" key="2">
    <source>
        <dbReference type="EMBL" id="SHH51932.1"/>
    </source>
</evidence>